<evidence type="ECO:0000313" key="2">
    <source>
        <dbReference type="EMBL" id="RWR52065.1"/>
    </source>
</evidence>
<reference evidence="2 3" key="1">
    <citation type="submission" date="2019-01" db="EMBL/GenBank/DDBJ databases">
        <title>Sinorhodobacter populi sp. nov. isolated from the symptomatic bark tissue of Populus euramericana canker.</title>
        <authorList>
            <person name="Xu G."/>
        </authorList>
    </citation>
    <scope>NUCLEOTIDE SEQUENCE [LARGE SCALE GENOMIC DNA]</scope>
    <source>
        <strain evidence="2 3">CGMCC 1.12963</strain>
    </source>
</reference>
<dbReference type="EMBL" id="SAVA01000005">
    <property type="protein sequence ID" value="RWR52065.1"/>
    <property type="molecule type" value="Genomic_DNA"/>
</dbReference>
<dbReference type="Proteomes" id="UP000288071">
    <property type="component" value="Unassembled WGS sequence"/>
</dbReference>
<feature type="chain" id="PRO_5018548777" evidence="1">
    <location>
        <begin position="16"/>
        <end position="161"/>
    </location>
</feature>
<dbReference type="RefSeq" id="WP_128156207.1">
    <property type="nucleotide sequence ID" value="NZ_JBHSOM010000006.1"/>
</dbReference>
<gene>
    <name evidence="2" type="ORF">EOW66_09855</name>
</gene>
<sequence>MRTSLLLLAAFGALAAPALPAAAQFATLPSSDAPMSFSPAQCSALREIEGGVATRPAAEIERIGAVLEANQNADPVEAARVSGLSVPTVATMGALTPQQGMAFSLVFGSMLRQYHPDLLLKVLRERGPLGQVPDVSDSPLGMTLLDGMLDTAQQNYLMQCS</sequence>
<proteinExistence type="predicted"/>
<feature type="signal peptide" evidence="1">
    <location>
        <begin position="1"/>
        <end position="15"/>
    </location>
</feature>
<keyword evidence="3" id="KW-1185">Reference proteome</keyword>
<reference evidence="3" key="2">
    <citation type="submission" date="2019-01" db="EMBL/GenBank/DDBJ databases">
        <title>Sinorhodobacter populi sp. nov. isolated from the symptomatic bark tissue of Populus euramericana canker.</title>
        <authorList>
            <person name="Li Y."/>
        </authorList>
    </citation>
    <scope>NUCLEOTIDE SEQUENCE [LARGE SCALE GENOMIC DNA]</scope>
    <source>
        <strain evidence="3">CGMCC 1.12963</strain>
    </source>
</reference>
<evidence type="ECO:0000256" key="1">
    <source>
        <dbReference type="SAM" id="SignalP"/>
    </source>
</evidence>
<protein>
    <submittedName>
        <fullName evidence="2">Uncharacterized protein</fullName>
    </submittedName>
</protein>
<evidence type="ECO:0000313" key="3">
    <source>
        <dbReference type="Proteomes" id="UP000288071"/>
    </source>
</evidence>
<organism evidence="2 3">
    <name type="scientific">Paenirhodobacter huangdaonensis</name>
    <dbReference type="NCBI Taxonomy" id="2501515"/>
    <lineage>
        <taxon>Bacteria</taxon>
        <taxon>Pseudomonadati</taxon>
        <taxon>Pseudomonadota</taxon>
        <taxon>Alphaproteobacteria</taxon>
        <taxon>Rhodobacterales</taxon>
        <taxon>Rhodobacter group</taxon>
        <taxon>Paenirhodobacter</taxon>
    </lineage>
</organism>
<comment type="caution">
    <text evidence="2">The sequence shown here is derived from an EMBL/GenBank/DDBJ whole genome shotgun (WGS) entry which is preliminary data.</text>
</comment>
<name>A0A3S3LZ52_9RHOB</name>
<accession>A0A3S3LZ52</accession>
<keyword evidence="1" id="KW-0732">Signal</keyword>
<dbReference type="AlphaFoldDB" id="A0A3S3LZ52"/>